<name>A0A1U7EWS3_NATPD</name>
<organism evidence="2 3">
    <name type="scientific">Natronomonas pharaonis (strain ATCC 35678 / DSM 2160 / CIP 103997 / JCM 8858 / NBRC 14720 / NCIMB 2260 / Gabara)</name>
    <name type="common">Halobacterium pharaonis</name>
    <dbReference type="NCBI Taxonomy" id="348780"/>
    <lineage>
        <taxon>Archaea</taxon>
        <taxon>Methanobacteriati</taxon>
        <taxon>Methanobacteriota</taxon>
        <taxon>Stenosarchaea group</taxon>
        <taxon>Halobacteria</taxon>
        <taxon>Halobacteriales</taxon>
        <taxon>Natronomonadaceae</taxon>
        <taxon>Natronomonas</taxon>
    </lineage>
</organism>
<keyword evidence="3" id="KW-1185">Reference proteome</keyword>
<reference evidence="2 3" key="1">
    <citation type="journal article" date="2005" name="Genome Res.">
        <title>Living with two extremes: conclusions from the genome sequence of Natronomonas pharaonis.</title>
        <authorList>
            <person name="Falb M."/>
            <person name="Pfeiffer F."/>
            <person name="Palm P."/>
            <person name="Rodewald K."/>
            <person name="Hickmann V."/>
            <person name="Tittor J."/>
            <person name="Oesterhelt D."/>
        </authorList>
    </citation>
    <scope>NUCLEOTIDE SEQUENCE [LARGE SCALE GENOMIC DNA]</scope>
    <source>
        <strain evidence="3">ATCC 35678 / DSM 2160 / CIP 103997 / JCM 8858 / NBRC 14720 / NCIMB 2260 / Gabara</strain>
    </source>
</reference>
<sequence>MSSHASTRRRLLVALGSGIAVGAAGCSEAEELLDDAPNDEPDPENGDTPTDVDGEDTPDPDPENGDTPDDTEDPETPEEPDLQTREEELPELIRETIQSSRGYIQEAISVYAAGGEFDSTEPPLLSVPLVDPVDRIDVQRELDDADARLESAVSRADRQNVDDEPFQRLVELLEAEISFLFVAAETHAALADGFELVEETVDLADQNAYGLADDRHDELGELLAATTADAEVAAARADPIVAATDEEREALESPHHPELASRLEAGAEALSEYHDTFESFAETLSTLDDAATASDDDEALALSQIAIDDLETVESELEAVDIPAGVEPLHTDLEGYINERLEEAREIRDEAAAALD</sequence>
<protein>
    <submittedName>
        <fullName evidence="2">Probable secreted glycoprotein</fullName>
    </submittedName>
</protein>
<dbReference type="eggNOG" id="arCOG06227">
    <property type="taxonomic scope" value="Archaea"/>
</dbReference>
<dbReference type="PROSITE" id="PS51318">
    <property type="entry name" value="TAT"/>
    <property type="match status" value="1"/>
</dbReference>
<evidence type="ECO:0000313" key="3">
    <source>
        <dbReference type="Proteomes" id="UP000002698"/>
    </source>
</evidence>
<dbReference type="RefSeq" id="WP_049939561.1">
    <property type="nucleotide sequence ID" value="NC_007426.1"/>
</dbReference>
<dbReference type="InterPro" id="IPR006311">
    <property type="entry name" value="TAT_signal"/>
</dbReference>
<feature type="region of interest" description="Disordered" evidence="1">
    <location>
        <begin position="28"/>
        <end position="91"/>
    </location>
</feature>
<dbReference type="STRING" id="348780.NP_2930A"/>
<feature type="compositionally biased region" description="Basic and acidic residues" evidence="1">
    <location>
        <begin position="82"/>
        <end position="91"/>
    </location>
</feature>
<dbReference type="KEGG" id="nph:NP_2930A"/>
<dbReference type="EMBL" id="CR936257">
    <property type="protein sequence ID" value="CAI49556.2"/>
    <property type="molecule type" value="Genomic_DNA"/>
</dbReference>
<proteinExistence type="predicted"/>
<dbReference type="EnsemblBacteria" id="CAI49556">
    <property type="protein sequence ID" value="CAI49556"/>
    <property type="gene ID" value="NP_2930A"/>
</dbReference>
<evidence type="ECO:0000256" key="1">
    <source>
        <dbReference type="SAM" id="MobiDB-lite"/>
    </source>
</evidence>
<dbReference type="GeneID" id="3701601"/>
<feature type="compositionally biased region" description="Acidic residues" evidence="1">
    <location>
        <begin position="28"/>
        <end position="81"/>
    </location>
</feature>
<dbReference type="Proteomes" id="UP000002698">
    <property type="component" value="Chromosome"/>
</dbReference>
<dbReference type="HOGENOM" id="CLU_793703_0_0_2"/>
<gene>
    <name evidence="2" type="ordered locus">NP_2930A</name>
</gene>
<evidence type="ECO:0000313" key="2">
    <source>
        <dbReference type="EMBL" id="CAI49556.2"/>
    </source>
</evidence>
<dbReference type="AlphaFoldDB" id="A0A1U7EWS3"/>
<accession>A0A1U7EWS3</accession>